<organism evidence="3 4">
    <name type="scientific">Streptomyces thermogriseus</name>
    <dbReference type="NCBI Taxonomy" id="75292"/>
    <lineage>
        <taxon>Bacteria</taxon>
        <taxon>Bacillati</taxon>
        <taxon>Actinomycetota</taxon>
        <taxon>Actinomycetes</taxon>
        <taxon>Kitasatosporales</taxon>
        <taxon>Streptomycetaceae</taxon>
        <taxon>Streptomyces</taxon>
    </lineage>
</organism>
<keyword evidence="2" id="KW-0812">Transmembrane</keyword>
<feature type="compositionally biased region" description="Polar residues" evidence="1">
    <location>
        <begin position="77"/>
        <end position="90"/>
    </location>
</feature>
<protein>
    <recommendedName>
        <fullName evidence="5">Secreted protein</fullName>
    </recommendedName>
</protein>
<comment type="caution">
    <text evidence="3">The sequence shown here is derived from an EMBL/GenBank/DDBJ whole genome shotgun (WGS) entry which is preliminary data.</text>
</comment>
<keyword evidence="2" id="KW-0472">Membrane</keyword>
<feature type="region of interest" description="Disordered" evidence="1">
    <location>
        <begin position="39"/>
        <end position="104"/>
    </location>
</feature>
<feature type="compositionally biased region" description="Basic and acidic residues" evidence="1">
    <location>
        <begin position="63"/>
        <end position="75"/>
    </location>
</feature>
<feature type="transmembrane region" description="Helical" evidence="2">
    <location>
        <begin position="12"/>
        <end position="32"/>
    </location>
</feature>
<keyword evidence="4" id="KW-1185">Reference proteome</keyword>
<dbReference type="Proteomes" id="UP001501072">
    <property type="component" value="Unassembled WGS sequence"/>
</dbReference>
<sequence>MHTTQMQGLIDLLVVLGLLVLMVLPAAIGAAHDLRVDRRLRRAQEGRTPLKDQGIRKRRGSRKDRDPRAPGERRAAQKSSSRSTVPSTATWYADGRRSKKLVSS</sequence>
<proteinExistence type="predicted"/>
<gene>
    <name evidence="3" type="ORF">GCM10009564_00320</name>
</gene>
<name>A0ABP4D9C0_9ACTN</name>
<accession>A0ABP4D9C0</accession>
<feature type="compositionally biased region" description="Basic and acidic residues" evidence="1">
    <location>
        <begin position="39"/>
        <end position="55"/>
    </location>
</feature>
<evidence type="ECO:0008006" key="5">
    <source>
        <dbReference type="Google" id="ProtNLM"/>
    </source>
</evidence>
<evidence type="ECO:0000313" key="4">
    <source>
        <dbReference type="Proteomes" id="UP001501072"/>
    </source>
</evidence>
<dbReference type="EMBL" id="BAAAHU010000001">
    <property type="protein sequence ID" value="GAA1002458.1"/>
    <property type="molecule type" value="Genomic_DNA"/>
</dbReference>
<evidence type="ECO:0000313" key="3">
    <source>
        <dbReference type="EMBL" id="GAA1002458.1"/>
    </source>
</evidence>
<keyword evidence="2" id="KW-1133">Transmembrane helix</keyword>
<evidence type="ECO:0000256" key="2">
    <source>
        <dbReference type="SAM" id="Phobius"/>
    </source>
</evidence>
<reference evidence="4" key="1">
    <citation type="journal article" date="2019" name="Int. J. Syst. Evol. Microbiol.">
        <title>The Global Catalogue of Microorganisms (GCM) 10K type strain sequencing project: providing services to taxonomists for standard genome sequencing and annotation.</title>
        <authorList>
            <consortium name="The Broad Institute Genomics Platform"/>
            <consortium name="The Broad Institute Genome Sequencing Center for Infectious Disease"/>
            <person name="Wu L."/>
            <person name="Ma J."/>
        </authorList>
    </citation>
    <scope>NUCLEOTIDE SEQUENCE [LARGE SCALE GENOMIC DNA]</scope>
    <source>
        <strain evidence="4">JCM 11269</strain>
    </source>
</reference>
<evidence type="ECO:0000256" key="1">
    <source>
        <dbReference type="SAM" id="MobiDB-lite"/>
    </source>
</evidence>